<dbReference type="STRING" id="2017.SAMN05444320_105301"/>
<dbReference type="EMBL" id="FQVN01000005">
    <property type="protein sequence ID" value="SHF87321.1"/>
    <property type="molecule type" value="Genomic_DNA"/>
</dbReference>
<evidence type="ECO:0000313" key="3">
    <source>
        <dbReference type="Proteomes" id="UP000184501"/>
    </source>
</evidence>
<proteinExistence type="predicted"/>
<name>A0A1M5F8C3_STRHI</name>
<dbReference type="PANTHER" id="PTHR34293">
    <property type="entry name" value="HTH-TYPE TRANSCRIPTIONAL REGULATOR TRMBL2"/>
    <property type="match status" value="1"/>
</dbReference>
<feature type="domain" description="HTH luxR-type" evidence="1">
    <location>
        <begin position="265"/>
        <end position="322"/>
    </location>
</feature>
<dbReference type="InterPro" id="IPR036388">
    <property type="entry name" value="WH-like_DNA-bd_sf"/>
</dbReference>
<evidence type="ECO:0000259" key="1">
    <source>
        <dbReference type="SMART" id="SM00421"/>
    </source>
</evidence>
<protein>
    <recommendedName>
        <fullName evidence="1">HTH luxR-type domain-containing protein</fullName>
    </recommendedName>
</protein>
<dbReference type="GO" id="GO:0003677">
    <property type="term" value="F:DNA binding"/>
    <property type="evidence" value="ECO:0007669"/>
    <property type="project" value="InterPro"/>
</dbReference>
<dbReference type="Gene3D" id="1.10.10.10">
    <property type="entry name" value="Winged helix-like DNA-binding domain superfamily/Winged helix DNA-binding domain"/>
    <property type="match status" value="2"/>
</dbReference>
<dbReference type="InterPro" id="IPR016032">
    <property type="entry name" value="Sig_transdc_resp-reg_C-effctor"/>
</dbReference>
<accession>A0A1M5F8C3</accession>
<dbReference type="InterPro" id="IPR000792">
    <property type="entry name" value="Tscrpt_reg_LuxR_C"/>
</dbReference>
<dbReference type="AlphaFoldDB" id="A0A1M5F8C3"/>
<dbReference type="SMART" id="SM00421">
    <property type="entry name" value="HTH_LUXR"/>
    <property type="match status" value="1"/>
</dbReference>
<dbReference type="PANTHER" id="PTHR34293:SF1">
    <property type="entry name" value="HTH-TYPE TRANSCRIPTIONAL REGULATOR TRMBL2"/>
    <property type="match status" value="1"/>
</dbReference>
<dbReference type="InterPro" id="IPR051797">
    <property type="entry name" value="TrmB-like"/>
</dbReference>
<organism evidence="2 3">
    <name type="scientific">Streptoalloteichus hindustanus</name>
    <dbReference type="NCBI Taxonomy" id="2017"/>
    <lineage>
        <taxon>Bacteria</taxon>
        <taxon>Bacillati</taxon>
        <taxon>Actinomycetota</taxon>
        <taxon>Actinomycetes</taxon>
        <taxon>Pseudonocardiales</taxon>
        <taxon>Pseudonocardiaceae</taxon>
        <taxon>Streptoalloteichus</taxon>
    </lineage>
</organism>
<keyword evidence="3" id="KW-1185">Reference proteome</keyword>
<gene>
    <name evidence="2" type="ORF">SAMN05444320_105301</name>
</gene>
<sequence>MSRMDAPDLTRHLGHLGLGAWAVSAYQALLSTGPMTADQLAAAVPGPASELTDLLETGLVALTGDAEPRYVPVPPATGLDVLSLRRRAELEQARVATQRAYDAFRRHLCGQPTEDLVEVVTGAAIPERIKQLTHSIPRQEVRRLDSPPHFYSRVRNESEERQLREGISYRVVYSRSSLRRPHYLKENIVPCMKAGEQARTLPRVPVKLSVLDRSIAFVSFTIDDTERNDSLLIVRPSSLFRALEGLFELCWRSASPLDINGGTHAHRLRAHDRMLLALLAAGADDDSIARELGISKRTFFRRLSLLMEQAGATSRFQLALHASRNDWL</sequence>
<dbReference type="Proteomes" id="UP000184501">
    <property type="component" value="Unassembled WGS sequence"/>
</dbReference>
<dbReference type="SUPFAM" id="SSF46894">
    <property type="entry name" value="C-terminal effector domain of the bipartite response regulators"/>
    <property type="match status" value="1"/>
</dbReference>
<dbReference type="GO" id="GO:0006355">
    <property type="term" value="P:regulation of DNA-templated transcription"/>
    <property type="evidence" value="ECO:0007669"/>
    <property type="project" value="InterPro"/>
</dbReference>
<reference evidence="2 3" key="1">
    <citation type="submission" date="2016-11" db="EMBL/GenBank/DDBJ databases">
        <authorList>
            <person name="Jaros S."/>
            <person name="Januszkiewicz K."/>
            <person name="Wedrychowicz H."/>
        </authorList>
    </citation>
    <scope>NUCLEOTIDE SEQUENCE [LARGE SCALE GENOMIC DNA]</scope>
    <source>
        <strain evidence="2 3">DSM 44523</strain>
    </source>
</reference>
<evidence type="ECO:0000313" key="2">
    <source>
        <dbReference type="EMBL" id="SHF87321.1"/>
    </source>
</evidence>